<name>A0A939INR1_9ALTE</name>
<gene>
    <name evidence="3" type="ORF">J0A66_07705</name>
</gene>
<keyword evidence="4" id="KW-1185">Reference proteome</keyword>
<dbReference type="SUPFAM" id="SSF54001">
    <property type="entry name" value="Cysteine proteinases"/>
    <property type="match status" value="1"/>
</dbReference>
<dbReference type="Pfam" id="PF01841">
    <property type="entry name" value="Transglut_core"/>
    <property type="match status" value="1"/>
</dbReference>
<dbReference type="Proteomes" id="UP000664654">
    <property type="component" value="Unassembled WGS sequence"/>
</dbReference>
<dbReference type="InterPro" id="IPR002931">
    <property type="entry name" value="Transglutaminase-like"/>
</dbReference>
<feature type="domain" description="Transglutaminase-like" evidence="2">
    <location>
        <begin position="52"/>
        <end position="171"/>
    </location>
</feature>
<dbReference type="RefSeq" id="WP_206573207.1">
    <property type="nucleotide sequence ID" value="NZ_JAFKCV010000003.1"/>
</dbReference>
<organism evidence="3 4">
    <name type="scientific">Bowmanella dokdonensis</name>
    <dbReference type="NCBI Taxonomy" id="751969"/>
    <lineage>
        <taxon>Bacteria</taxon>
        <taxon>Pseudomonadati</taxon>
        <taxon>Pseudomonadota</taxon>
        <taxon>Gammaproteobacteria</taxon>
        <taxon>Alteromonadales</taxon>
        <taxon>Alteromonadaceae</taxon>
        <taxon>Bowmanella</taxon>
    </lineage>
</organism>
<sequence length="754" mass="81919">MRLSRLFKVSFCILGFHFCMPATSQATGTASLDKLPDMAHTSLARYADLELDELFRAVAEDVHYEPYTGILRGAAGTALSRAGNDVDQALLLATLLQARGYRVRFVTGTLSEQNVQTLIMGLYPPELPLLEWPAGIKTYWPKQDNALQSIAAGHTWLELDQGDGTWLPLDPSFPRAVIGEAYAEAERRFASPPDSLHHQVRITLKVQTADGKLTEVGSVERNTQDLVLQPLGLTTVGIPQVRSAEQVDSKPTVSGLFGGGLTGDTGNSTEAKPGETQPLLPVATQYRRQMRIGGETLDWPATLIMQDKEKDALQREWLEITLLSPDGKPRKIARDLFVVDAPGVTGGKPADYRHYEIAVLPGLLQLEEVSDYLNRVTRHLDIQAMGQQLKAFDSTAEGAFTRLSHMDASLAAISGSLATLAFAAESDRLTTNLAHANGVAVAYTRPRVIIFSVEGQQGPQGDPMAFRSSLDLRLDEVDAYPYPGHSMRAIELFQQARGMQNSIAEANFIERIVGKGQSASTMNLMERVPDKVDDLLGLGPDQQAELDGLPQLSPYAKRLIRQRMSEGRQVIIPNQPVVLAGRSRYGWWEVDPQSGRMIGVMDDGLHQAMVDYSLNVEHLGLNDETGRAIGVIIGATSTQFLLISGILEQGTVTAGLLKQVEKTISDLKCLSCPEFSAKVGVKAQVGDSCFSTSKAAGRATSGIGFCQKYADGFGCAASLILHGLRKEMKIPQKDLVTVTPSAEVKAICLNAKVE</sequence>
<dbReference type="EMBL" id="JAFKCV010000003">
    <property type="protein sequence ID" value="MBN7825105.1"/>
    <property type="molecule type" value="Genomic_DNA"/>
</dbReference>
<evidence type="ECO:0000256" key="1">
    <source>
        <dbReference type="SAM" id="SignalP"/>
    </source>
</evidence>
<protein>
    <recommendedName>
        <fullName evidence="2">Transglutaminase-like domain-containing protein</fullName>
    </recommendedName>
</protein>
<evidence type="ECO:0000313" key="3">
    <source>
        <dbReference type="EMBL" id="MBN7825105.1"/>
    </source>
</evidence>
<accession>A0A939INR1</accession>
<keyword evidence="1" id="KW-0732">Signal</keyword>
<evidence type="ECO:0000313" key="4">
    <source>
        <dbReference type="Proteomes" id="UP000664654"/>
    </source>
</evidence>
<dbReference type="InterPro" id="IPR038765">
    <property type="entry name" value="Papain-like_cys_pep_sf"/>
</dbReference>
<dbReference type="Gene3D" id="3.10.620.30">
    <property type="match status" value="1"/>
</dbReference>
<evidence type="ECO:0000259" key="2">
    <source>
        <dbReference type="Pfam" id="PF01841"/>
    </source>
</evidence>
<proteinExistence type="predicted"/>
<comment type="caution">
    <text evidence="3">The sequence shown here is derived from an EMBL/GenBank/DDBJ whole genome shotgun (WGS) entry which is preliminary data.</text>
</comment>
<reference evidence="3" key="1">
    <citation type="submission" date="2021-03" db="EMBL/GenBank/DDBJ databases">
        <title>novel species isolated from a fishpond in China.</title>
        <authorList>
            <person name="Lu H."/>
            <person name="Cai Z."/>
        </authorList>
    </citation>
    <scope>NUCLEOTIDE SEQUENCE</scope>
    <source>
        <strain evidence="3">JCM 30855</strain>
    </source>
</reference>
<dbReference type="AlphaFoldDB" id="A0A939INR1"/>
<feature type="chain" id="PRO_5038127665" description="Transglutaminase-like domain-containing protein" evidence="1">
    <location>
        <begin position="27"/>
        <end position="754"/>
    </location>
</feature>
<feature type="signal peptide" evidence="1">
    <location>
        <begin position="1"/>
        <end position="26"/>
    </location>
</feature>